<dbReference type="EMBL" id="CAJOBI010027552">
    <property type="protein sequence ID" value="CAF4253989.1"/>
    <property type="molecule type" value="Genomic_DNA"/>
</dbReference>
<name>A0A8S2T132_9BILA</name>
<sequence>MNPAKIKKLVKKRNRFYNKNNKNKSNEESTKLKGGLAPAGKNYQTQSILQTTTCFNKRKRDISSQQISSIITNQTIPKSTSSISILQPSSK</sequence>
<protein>
    <submittedName>
        <fullName evidence="2">Uncharacterized protein</fullName>
    </submittedName>
</protein>
<dbReference type="Proteomes" id="UP000676336">
    <property type="component" value="Unassembled WGS sequence"/>
</dbReference>
<reference evidence="2" key="1">
    <citation type="submission" date="2021-02" db="EMBL/GenBank/DDBJ databases">
        <authorList>
            <person name="Nowell W R."/>
        </authorList>
    </citation>
    <scope>NUCLEOTIDE SEQUENCE</scope>
</reference>
<proteinExistence type="predicted"/>
<feature type="non-terminal residue" evidence="2">
    <location>
        <position position="91"/>
    </location>
</feature>
<evidence type="ECO:0000313" key="3">
    <source>
        <dbReference type="Proteomes" id="UP000676336"/>
    </source>
</evidence>
<feature type="region of interest" description="Disordered" evidence="1">
    <location>
        <begin position="1"/>
        <end position="39"/>
    </location>
</feature>
<evidence type="ECO:0000313" key="2">
    <source>
        <dbReference type="EMBL" id="CAF4253989.1"/>
    </source>
</evidence>
<accession>A0A8S2T132</accession>
<gene>
    <name evidence="2" type="ORF">SMN809_LOCUS24126</name>
</gene>
<organism evidence="2 3">
    <name type="scientific">Rotaria magnacalcarata</name>
    <dbReference type="NCBI Taxonomy" id="392030"/>
    <lineage>
        <taxon>Eukaryota</taxon>
        <taxon>Metazoa</taxon>
        <taxon>Spiralia</taxon>
        <taxon>Gnathifera</taxon>
        <taxon>Rotifera</taxon>
        <taxon>Eurotatoria</taxon>
        <taxon>Bdelloidea</taxon>
        <taxon>Philodinida</taxon>
        <taxon>Philodinidae</taxon>
        <taxon>Rotaria</taxon>
    </lineage>
</organism>
<evidence type="ECO:0000256" key="1">
    <source>
        <dbReference type="SAM" id="MobiDB-lite"/>
    </source>
</evidence>
<dbReference type="AlphaFoldDB" id="A0A8S2T132"/>
<feature type="compositionally biased region" description="Basic residues" evidence="1">
    <location>
        <begin position="1"/>
        <end position="16"/>
    </location>
</feature>
<comment type="caution">
    <text evidence="2">The sequence shown here is derived from an EMBL/GenBank/DDBJ whole genome shotgun (WGS) entry which is preliminary data.</text>
</comment>